<reference evidence="1" key="1">
    <citation type="submission" date="2019-09" db="EMBL/GenBank/DDBJ databases">
        <title>Whole genome sequence analysis of bacterial isolates in patients.</title>
        <authorList>
            <person name="Jeong K.C."/>
        </authorList>
    </citation>
    <scope>NUCLEOTIDE SEQUENCE</scope>
    <source>
        <strain evidence="1">KCJ3K105</strain>
    </source>
</reference>
<comment type="caution">
    <text evidence="1">The sequence shown here is derived from an EMBL/GenBank/DDBJ whole genome shotgun (WGS) entry which is preliminary data.</text>
</comment>
<name>A0A643J1B3_PSEAI</name>
<gene>
    <name evidence="1" type="ORF">F7O97_08515</name>
</gene>
<evidence type="ECO:0000313" key="1">
    <source>
        <dbReference type="EMBL" id="KAB0765973.1"/>
    </source>
</evidence>
<dbReference type="RefSeq" id="WP_023111545.1">
    <property type="nucleotide sequence ID" value="NZ_AP017302.1"/>
</dbReference>
<dbReference type="EMBL" id="VZIV01000013">
    <property type="protein sequence ID" value="KAB0765973.1"/>
    <property type="molecule type" value="Genomic_DNA"/>
</dbReference>
<sequence>MFKFAHWRYMIFALLAAFITALKGFFYAHLLDEVQYANVSYYLLMLGVGVLFIGSGVIIRCHTEIPILAKEESSECLNDFIRQVKVTGFVYWLLLCTLIPLASYMTGMSLSFQVLLVVQVLVFFLFTIDLMVVKGRLDFVGYARQLFLRNAVIAAAGFLFAHLSADSFVTVAAEVLCAVIFYSRGVLLFFLDFRVPSLTFFSKSITYMPVTLVGALFQFVDRLLASSVLRTEEFSRFSYFSLVIMAGLSVQQLMNTRVITVLPEMCEKGARVGYRYVVKISLVMALLMLFALTTGMFVLQSPWLVADWFEINYMLGMVFVLVALVRSVDFYSSYLLVMGRRFLLLKIQLSMLFLFCVGALIFKVFLSNTGLWGFALMVLSGFLVFLVCLILSAWFVSRNKDFCI</sequence>
<organism evidence="1">
    <name type="scientific">Pseudomonas aeruginosa</name>
    <dbReference type="NCBI Taxonomy" id="287"/>
    <lineage>
        <taxon>Bacteria</taxon>
        <taxon>Pseudomonadati</taxon>
        <taxon>Pseudomonadota</taxon>
        <taxon>Gammaproteobacteria</taxon>
        <taxon>Pseudomonadales</taxon>
        <taxon>Pseudomonadaceae</taxon>
        <taxon>Pseudomonas</taxon>
    </lineage>
</organism>
<accession>A0A643J1B3</accession>
<dbReference type="AlphaFoldDB" id="A0A643J1B3"/>
<proteinExistence type="predicted"/>
<protein>
    <submittedName>
        <fullName evidence="1">Uncharacterized protein</fullName>
    </submittedName>
</protein>